<dbReference type="OrthoDB" id="9797769at2"/>
<dbReference type="InterPro" id="IPR001789">
    <property type="entry name" value="Sig_transdc_resp-reg_receiver"/>
</dbReference>
<dbReference type="Gene3D" id="3.40.50.2300">
    <property type="match status" value="1"/>
</dbReference>
<dbReference type="GO" id="GO:0000160">
    <property type="term" value="P:phosphorelay signal transduction system"/>
    <property type="evidence" value="ECO:0007669"/>
    <property type="project" value="InterPro"/>
</dbReference>
<dbReference type="SMART" id="SM00448">
    <property type="entry name" value="REC"/>
    <property type="match status" value="1"/>
</dbReference>
<dbReference type="InterPro" id="IPR011006">
    <property type="entry name" value="CheY-like_superfamily"/>
</dbReference>
<feature type="modified residue" description="4-aspartylphosphate" evidence="2">
    <location>
        <position position="56"/>
    </location>
</feature>
<evidence type="ECO:0000256" key="2">
    <source>
        <dbReference type="PROSITE-ProRule" id="PRU00169"/>
    </source>
</evidence>
<organism evidence="4 5">
    <name type="scientific">Oceanispirochaeta crateris</name>
    <dbReference type="NCBI Taxonomy" id="2518645"/>
    <lineage>
        <taxon>Bacteria</taxon>
        <taxon>Pseudomonadati</taxon>
        <taxon>Spirochaetota</taxon>
        <taxon>Spirochaetia</taxon>
        <taxon>Spirochaetales</taxon>
        <taxon>Spirochaetaceae</taxon>
        <taxon>Oceanispirochaeta</taxon>
    </lineage>
</organism>
<sequence>MEIHMKTVMVVDDSRAVRESLKFFLKEEGYSVLEGQNGQEGLEVLSENDADLILTDVNMPVMDGLTMISEVRKTEKHKFTPILVLTTESQQSVMEKGRELGATGWIVKPFNNEKVSKVLKKVLA</sequence>
<feature type="domain" description="Response regulatory" evidence="3">
    <location>
        <begin position="7"/>
        <end position="123"/>
    </location>
</feature>
<accession>A0A5C1QIV6</accession>
<evidence type="ECO:0000313" key="5">
    <source>
        <dbReference type="Proteomes" id="UP000324209"/>
    </source>
</evidence>
<dbReference type="PROSITE" id="PS50110">
    <property type="entry name" value="RESPONSE_REGULATORY"/>
    <property type="match status" value="1"/>
</dbReference>
<keyword evidence="5" id="KW-1185">Reference proteome</keyword>
<keyword evidence="1 2" id="KW-0597">Phosphoprotein</keyword>
<name>A0A5C1QIV6_9SPIO</name>
<dbReference type="PANTHER" id="PTHR44591">
    <property type="entry name" value="STRESS RESPONSE REGULATOR PROTEIN 1"/>
    <property type="match status" value="1"/>
</dbReference>
<gene>
    <name evidence="4" type="ORF">EXM22_00190</name>
</gene>
<dbReference type="AlphaFoldDB" id="A0A5C1QIV6"/>
<dbReference type="PANTHER" id="PTHR44591:SF25">
    <property type="entry name" value="CHEMOTAXIS TWO-COMPONENT RESPONSE REGULATOR"/>
    <property type="match status" value="1"/>
</dbReference>
<evidence type="ECO:0000256" key="1">
    <source>
        <dbReference type="ARBA" id="ARBA00022553"/>
    </source>
</evidence>
<reference evidence="4 5" key="1">
    <citation type="submission" date="2019-02" db="EMBL/GenBank/DDBJ databases">
        <title>Complete Genome Sequence and Methylome Analysis of free living Spirochaetas.</title>
        <authorList>
            <person name="Fomenkov A."/>
            <person name="Dubinina G."/>
            <person name="Leshcheva N."/>
            <person name="Mikheeva N."/>
            <person name="Grabovich M."/>
            <person name="Vincze T."/>
            <person name="Roberts R.J."/>
        </authorList>
    </citation>
    <scope>NUCLEOTIDE SEQUENCE [LARGE SCALE GENOMIC DNA]</scope>
    <source>
        <strain evidence="4 5">K2</strain>
    </source>
</reference>
<dbReference type="SUPFAM" id="SSF52172">
    <property type="entry name" value="CheY-like"/>
    <property type="match status" value="1"/>
</dbReference>
<protein>
    <submittedName>
        <fullName evidence="4">Response regulator</fullName>
    </submittedName>
</protein>
<dbReference type="Proteomes" id="UP000324209">
    <property type="component" value="Chromosome"/>
</dbReference>
<dbReference type="KEGG" id="ock:EXM22_00190"/>
<dbReference type="Pfam" id="PF00072">
    <property type="entry name" value="Response_reg"/>
    <property type="match status" value="1"/>
</dbReference>
<dbReference type="InterPro" id="IPR050595">
    <property type="entry name" value="Bact_response_regulator"/>
</dbReference>
<proteinExistence type="predicted"/>
<dbReference type="EMBL" id="CP036150">
    <property type="protein sequence ID" value="QEN06484.1"/>
    <property type="molecule type" value="Genomic_DNA"/>
</dbReference>
<evidence type="ECO:0000259" key="3">
    <source>
        <dbReference type="PROSITE" id="PS50110"/>
    </source>
</evidence>
<evidence type="ECO:0000313" key="4">
    <source>
        <dbReference type="EMBL" id="QEN06484.1"/>
    </source>
</evidence>